<evidence type="ECO:0000256" key="1">
    <source>
        <dbReference type="SAM" id="MobiDB-lite"/>
    </source>
</evidence>
<evidence type="ECO:0000313" key="2">
    <source>
        <dbReference type="EMBL" id="GMA24748.1"/>
    </source>
</evidence>
<comment type="caution">
    <text evidence="2">The sequence shown here is derived from an EMBL/GenBank/DDBJ whole genome shotgun (WGS) entry which is preliminary data.</text>
</comment>
<protein>
    <submittedName>
        <fullName evidence="2">Uncharacterized protein</fullName>
    </submittedName>
</protein>
<name>A0ABQ6I1V4_9MICO</name>
<accession>A0ABQ6I1V4</accession>
<dbReference type="Proteomes" id="UP001157091">
    <property type="component" value="Unassembled WGS sequence"/>
</dbReference>
<gene>
    <name evidence="2" type="ORF">GCM10025864_25070</name>
</gene>
<feature type="compositionally biased region" description="Basic and acidic residues" evidence="1">
    <location>
        <begin position="24"/>
        <end position="36"/>
    </location>
</feature>
<dbReference type="EMBL" id="BSUK01000001">
    <property type="protein sequence ID" value="GMA24748.1"/>
    <property type="molecule type" value="Genomic_DNA"/>
</dbReference>
<organism evidence="2 3">
    <name type="scientific">Luteimicrobium album</name>
    <dbReference type="NCBI Taxonomy" id="1054550"/>
    <lineage>
        <taxon>Bacteria</taxon>
        <taxon>Bacillati</taxon>
        <taxon>Actinomycetota</taxon>
        <taxon>Actinomycetes</taxon>
        <taxon>Micrococcales</taxon>
        <taxon>Luteimicrobium</taxon>
    </lineage>
</organism>
<evidence type="ECO:0000313" key="3">
    <source>
        <dbReference type="Proteomes" id="UP001157091"/>
    </source>
</evidence>
<proteinExistence type="predicted"/>
<keyword evidence="3" id="KW-1185">Reference proteome</keyword>
<reference evidence="3" key="1">
    <citation type="journal article" date="2019" name="Int. J. Syst. Evol. Microbiol.">
        <title>The Global Catalogue of Microorganisms (GCM) 10K type strain sequencing project: providing services to taxonomists for standard genome sequencing and annotation.</title>
        <authorList>
            <consortium name="The Broad Institute Genomics Platform"/>
            <consortium name="The Broad Institute Genome Sequencing Center for Infectious Disease"/>
            <person name="Wu L."/>
            <person name="Ma J."/>
        </authorList>
    </citation>
    <scope>NUCLEOTIDE SEQUENCE [LARGE SCALE GENOMIC DNA]</scope>
    <source>
        <strain evidence="3">NBRC 106348</strain>
    </source>
</reference>
<feature type="region of interest" description="Disordered" evidence="1">
    <location>
        <begin position="1"/>
        <end position="36"/>
    </location>
</feature>
<sequence length="98" mass="11054">MLPGPGARCDRERRSSRSHRCRLGQREQARAAAAAERREREEQARLRCQEIDRCPLCDADGYVVESTGVRVCFHDPEAAERANRGADQCRRVLSEATA</sequence>